<feature type="signal peptide" evidence="7">
    <location>
        <begin position="1"/>
        <end position="16"/>
    </location>
</feature>
<organism evidence="9 10">
    <name type="scientific">Morus notabilis</name>
    <dbReference type="NCBI Taxonomy" id="981085"/>
    <lineage>
        <taxon>Eukaryota</taxon>
        <taxon>Viridiplantae</taxon>
        <taxon>Streptophyta</taxon>
        <taxon>Embryophyta</taxon>
        <taxon>Tracheophyta</taxon>
        <taxon>Spermatophyta</taxon>
        <taxon>Magnoliopsida</taxon>
        <taxon>eudicotyledons</taxon>
        <taxon>Gunneridae</taxon>
        <taxon>Pentapetalae</taxon>
        <taxon>rosids</taxon>
        <taxon>fabids</taxon>
        <taxon>Rosales</taxon>
        <taxon>Moraceae</taxon>
        <taxon>Moreae</taxon>
        <taxon>Morus</taxon>
    </lineage>
</organism>
<dbReference type="InterPro" id="IPR003613">
    <property type="entry name" value="Ubox_domain"/>
</dbReference>
<reference evidence="10" key="1">
    <citation type="submission" date="2013-01" db="EMBL/GenBank/DDBJ databases">
        <title>Draft Genome Sequence of a Mulberry Tree, Morus notabilis C.K. Schneid.</title>
        <authorList>
            <person name="He N."/>
            <person name="Zhao S."/>
        </authorList>
    </citation>
    <scope>NUCLEOTIDE SEQUENCE</scope>
</reference>
<accession>W9SQN8</accession>
<dbReference type="PANTHER" id="PTHR45647">
    <property type="entry name" value="OS02G0152300 PROTEIN"/>
    <property type="match status" value="1"/>
</dbReference>
<evidence type="ECO:0000256" key="2">
    <source>
        <dbReference type="ARBA" id="ARBA00003861"/>
    </source>
</evidence>
<dbReference type="EC" id="2.3.2.27" evidence="4"/>
<feature type="chain" id="PRO_5004932111" description="RING-type E3 ubiquitin transferase" evidence="7">
    <location>
        <begin position="17"/>
        <end position="107"/>
    </location>
</feature>
<evidence type="ECO:0000259" key="8">
    <source>
        <dbReference type="PROSITE" id="PS51698"/>
    </source>
</evidence>
<dbReference type="AlphaFoldDB" id="W9SQN8"/>
<dbReference type="eggNOG" id="ENOG502QQ92">
    <property type="taxonomic scope" value="Eukaryota"/>
</dbReference>
<sequence>MVILQLLTAKPAIAQAHVVETAVPDGNLMDIVDQNAGNWPDVMNGPYVAADGYTYDRKAAQVWLEMNDTSPMTNLPLPSKILIPNYTLHSAIIEWKVTKEIATKSNE</sequence>
<keyword evidence="10" id="KW-1185">Reference proteome</keyword>
<dbReference type="InterPro" id="IPR013083">
    <property type="entry name" value="Znf_RING/FYVE/PHD"/>
</dbReference>
<dbReference type="GO" id="GO:0061630">
    <property type="term" value="F:ubiquitin protein ligase activity"/>
    <property type="evidence" value="ECO:0007669"/>
    <property type="project" value="UniProtKB-EC"/>
</dbReference>
<dbReference type="SMART" id="SM00504">
    <property type="entry name" value="Ubox"/>
    <property type="match status" value="1"/>
</dbReference>
<keyword evidence="7" id="KW-0732">Signal</keyword>
<dbReference type="Gene3D" id="3.30.40.10">
    <property type="entry name" value="Zinc/RING finger domain, C3HC4 (zinc finger)"/>
    <property type="match status" value="1"/>
</dbReference>
<comment type="catalytic activity">
    <reaction evidence="1">
        <text>S-ubiquitinyl-[E2 ubiquitin-conjugating enzyme]-L-cysteine + [acceptor protein]-L-lysine = [E2 ubiquitin-conjugating enzyme]-L-cysteine + N(6)-ubiquitinyl-[acceptor protein]-L-lysine.</text>
        <dbReference type="EC" id="2.3.2.27"/>
    </reaction>
</comment>
<dbReference type="PANTHER" id="PTHR45647:SF15">
    <property type="entry name" value="U-BOX DOMAIN-CONTAINING PROTEIN 35"/>
    <property type="match status" value="1"/>
</dbReference>
<dbReference type="PROSITE" id="PS51698">
    <property type="entry name" value="U_BOX"/>
    <property type="match status" value="1"/>
</dbReference>
<feature type="domain" description="U-box" evidence="8">
    <location>
        <begin position="48"/>
        <end position="102"/>
    </location>
</feature>
<dbReference type="Pfam" id="PF04564">
    <property type="entry name" value="U-box"/>
    <property type="match status" value="1"/>
</dbReference>
<dbReference type="SUPFAM" id="SSF57850">
    <property type="entry name" value="RING/U-box"/>
    <property type="match status" value="1"/>
</dbReference>
<evidence type="ECO:0000256" key="4">
    <source>
        <dbReference type="ARBA" id="ARBA00012483"/>
    </source>
</evidence>
<keyword evidence="5" id="KW-0808">Transferase</keyword>
<dbReference type="CDD" id="cd16655">
    <property type="entry name" value="RING-Ubox_WDSUB1-like"/>
    <property type="match status" value="1"/>
</dbReference>
<evidence type="ECO:0000256" key="1">
    <source>
        <dbReference type="ARBA" id="ARBA00000900"/>
    </source>
</evidence>
<dbReference type="GO" id="GO:0016567">
    <property type="term" value="P:protein ubiquitination"/>
    <property type="evidence" value="ECO:0007669"/>
    <property type="project" value="UniProtKB-UniPathway"/>
</dbReference>
<evidence type="ECO:0000256" key="5">
    <source>
        <dbReference type="ARBA" id="ARBA00022679"/>
    </source>
</evidence>
<evidence type="ECO:0000256" key="7">
    <source>
        <dbReference type="SAM" id="SignalP"/>
    </source>
</evidence>
<dbReference type="EMBL" id="KE345923">
    <property type="protein sequence ID" value="EXC20956.1"/>
    <property type="molecule type" value="Genomic_DNA"/>
</dbReference>
<evidence type="ECO:0000256" key="6">
    <source>
        <dbReference type="ARBA" id="ARBA00022786"/>
    </source>
</evidence>
<dbReference type="InterPro" id="IPR051348">
    <property type="entry name" value="U-box_ubiquitin_ligases"/>
</dbReference>
<comment type="pathway">
    <text evidence="3">Protein modification; protein ubiquitination.</text>
</comment>
<evidence type="ECO:0000313" key="9">
    <source>
        <dbReference type="EMBL" id="EXC20956.1"/>
    </source>
</evidence>
<protein>
    <recommendedName>
        <fullName evidence="4">RING-type E3 ubiquitin transferase</fullName>
        <ecNumber evidence="4">2.3.2.27</ecNumber>
    </recommendedName>
</protein>
<name>W9SQN8_9ROSA</name>
<gene>
    <name evidence="9" type="ORF">L484_003425</name>
</gene>
<dbReference type="UniPathway" id="UPA00143"/>
<evidence type="ECO:0000256" key="3">
    <source>
        <dbReference type="ARBA" id="ARBA00004906"/>
    </source>
</evidence>
<comment type="function">
    <text evidence="2">Functions as an E3 ubiquitin ligase.</text>
</comment>
<evidence type="ECO:0000313" key="10">
    <source>
        <dbReference type="Proteomes" id="UP000030645"/>
    </source>
</evidence>
<keyword evidence="6" id="KW-0833">Ubl conjugation pathway</keyword>
<dbReference type="Proteomes" id="UP000030645">
    <property type="component" value="Unassembled WGS sequence"/>
</dbReference>
<proteinExistence type="predicted"/>